<keyword evidence="1" id="KW-0472">Membrane</keyword>
<gene>
    <name evidence="3" type="ORF">CTI12_AA478350</name>
</gene>
<dbReference type="Pfam" id="PF12341">
    <property type="entry name" value="Mcl1_mid"/>
    <property type="match status" value="1"/>
</dbReference>
<keyword evidence="4" id="KW-1185">Reference proteome</keyword>
<comment type="caution">
    <text evidence="3">The sequence shown here is derived from an EMBL/GenBank/DDBJ whole genome shotgun (WGS) entry which is preliminary data.</text>
</comment>
<evidence type="ECO:0000313" key="4">
    <source>
        <dbReference type="Proteomes" id="UP000245207"/>
    </source>
</evidence>
<dbReference type="PANTHER" id="PTHR19932:SF10">
    <property type="entry name" value="WD REPEAT AND HMG-BOX DNA-BINDING PROTEIN 1"/>
    <property type="match status" value="1"/>
</dbReference>
<dbReference type="Proteomes" id="UP000245207">
    <property type="component" value="Unassembled WGS sequence"/>
</dbReference>
<evidence type="ECO:0000259" key="2">
    <source>
        <dbReference type="Pfam" id="PF12341"/>
    </source>
</evidence>
<dbReference type="GO" id="GO:0000278">
    <property type="term" value="P:mitotic cell cycle"/>
    <property type="evidence" value="ECO:0007669"/>
    <property type="project" value="TreeGrafter"/>
</dbReference>
<keyword evidence="1" id="KW-1133">Transmembrane helix</keyword>
<evidence type="ECO:0000256" key="1">
    <source>
        <dbReference type="SAM" id="Phobius"/>
    </source>
</evidence>
<evidence type="ECO:0000313" key="3">
    <source>
        <dbReference type="EMBL" id="PWA49786.1"/>
    </source>
</evidence>
<proteinExistence type="predicted"/>
<protein>
    <recommendedName>
        <fullName evidence="2">WDHD1/CFT4 second beta-propeller domain-containing protein</fullName>
    </recommendedName>
</protein>
<dbReference type="GO" id="GO:0043596">
    <property type="term" value="C:nuclear replication fork"/>
    <property type="evidence" value="ECO:0007669"/>
    <property type="project" value="TreeGrafter"/>
</dbReference>
<dbReference type="GO" id="GO:0006261">
    <property type="term" value="P:DNA-templated DNA replication"/>
    <property type="evidence" value="ECO:0007669"/>
    <property type="project" value="TreeGrafter"/>
</dbReference>
<dbReference type="GO" id="GO:0006281">
    <property type="term" value="P:DNA repair"/>
    <property type="evidence" value="ECO:0007669"/>
    <property type="project" value="TreeGrafter"/>
</dbReference>
<dbReference type="STRING" id="35608.A0A2U1LLA6"/>
<name>A0A2U1LLA6_ARTAN</name>
<sequence length="452" mass="51812">MESNPSRLYPYNPTRFTRFHTLNQVTKEKLQLKKVKFQSVFLEGSNPESRCVESLVESGLGAVVFVSSWSPSYSTPYCCKVVLFYEARNPVEPEGINVNTNKQVLYPDGKQETLNLKLDTWKIIRKYYVHNEEKAAEVEIESTNVVSETFHRLRHIHWSRAVIYALVLSTKGEVIRDGVKVLIVWELAVFGTNWYRRQKAITSYILALTDIQLSILQIMRWSMRFEEEEVRAVALGSSWVAAVTSLNFLRIGWFTDSDEDTNDGMNLLSKSESRKKPSLGDKWSMKNSKATPHLLLLDQKCRKLFSQVLLLLSLPTLTVMCSYTMGWMHIDFHDTGRGPKIPAMIDRFGFTMASLNENGSVFANLCNEKSMSTLMYRPFKSWANNSEQRHVVSLDGPIVTASGFGDELTVVTYSYTIIHLDKIYSVFTNITRLSYIFIFYMFTQYGSSSFSS</sequence>
<dbReference type="EMBL" id="PKPP01008782">
    <property type="protein sequence ID" value="PWA49786.1"/>
    <property type="molecule type" value="Genomic_DNA"/>
</dbReference>
<feature type="domain" description="WDHD1/CFT4 second beta-propeller" evidence="2">
    <location>
        <begin position="329"/>
        <end position="386"/>
    </location>
</feature>
<organism evidence="3 4">
    <name type="scientific">Artemisia annua</name>
    <name type="common">Sweet wormwood</name>
    <dbReference type="NCBI Taxonomy" id="35608"/>
    <lineage>
        <taxon>Eukaryota</taxon>
        <taxon>Viridiplantae</taxon>
        <taxon>Streptophyta</taxon>
        <taxon>Embryophyta</taxon>
        <taxon>Tracheophyta</taxon>
        <taxon>Spermatophyta</taxon>
        <taxon>Magnoliopsida</taxon>
        <taxon>eudicotyledons</taxon>
        <taxon>Gunneridae</taxon>
        <taxon>Pentapetalae</taxon>
        <taxon>asterids</taxon>
        <taxon>campanulids</taxon>
        <taxon>Asterales</taxon>
        <taxon>Asteraceae</taxon>
        <taxon>Asteroideae</taxon>
        <taxon>Anthemideae</taxon>
        <taxon>Artemisiinae</taxon>
        <taxon>Artemisia</taxon>
    </lineage>
</organism>
<dbReference type="AlphaFoldDB" id="A0A2U1LLA6"/>
<reference evidence="3 4" key="1">
    <citation type="journal article" date="2018" name="Mol. Plant">
        <title>The genome of Artemisia annua provides insight into the evolution of Asteraceae family and artemisinin biosynthesis.</title>
        <authorList>
            <person name="Shen Q."/>
            <person name="Zhang L."/>
            <person name="Liao Z."/>
            <person name="Wang S."/>
            <person name="Yan T."/>
            <person name="Shi P."/>
            <person name="Liu M."/>
            <person name="Fu X."/>
            <person name="Pan Q."/>
            <person name="Wang Y."/>
            <person name="Lv Z."/>
            <person name="Lu X."/>
            <person name="Zhang F."/>
            <person name="Jiang W."/>
            <person name="Ma Y."/>
            <person name="Chen M."/>
            <person name="Hao X."/>
            <person name="Li L."/>
            <person name="Tang Y."/>
            <person name="Lv G."/>
            <person name="Zhou Y."/>
            <person name="Sun X."/>
            <person name="Brodelius P.E."/>
            <person name="Rose J.K.C."/>
            <person name="Tang K."/>
        </authorList>
    </citation>
    <scope>NUCLEOTIDE SEQUENCE [LARGE SCALE GENOMIC DNA]</scope>
    <source>
        <strain evidence="4">cv. Huhao1</strain>
        <tissue evidence="3">Leaf</tissue>
    </source>
</reference>
<feature type="transmembrane region" description="Helical" evidence="1">
    <location>
        <begin position="308"/>
        <end position="330"/>
    </location>
</feature>
<keyword evidence="1" id="KW-0812">Transmembrane</keyword>
<accession>A0A2U1LLA6</accession>
<dbReference type="InterPro" id="IPR022100">
    <property type="entry name" value="WDHD1/CFT4_beta-prop_2nd"/>
</dbReference>
<dbReference type="OrthoDB" id="427368at2759"/>
<dbReference type="GO" id="GO:0003682">
    <property type="term" value="F:chromatin binding"/>
    <property type="evidence" value="ECO:0007669"/>
    <property type="project" value="TreeGrafter"/>
</dbReference>
<feature type="transmembrane region" description="Helical" evidence="1">
    <location>
        <begin position="423"/>
        <end position="442"/>
    </location>
</feature>
<dbReference type="PANTHER" id="PTHR19932">
    <property type="entry name" value="WD REPEAT AND HMG-BOX DNA BINDING PROTEIN"/>
    <property type="match status" value="1"/>
</dbReference>